<sequence length="62" mass="7177">MEFVVRKGNDDESPAVLVDDRKMKKKSGFWLKLLNKPTSAAKRSMMMHSKTMTEARTTTLRF</sequence>
<evidence type="ECO:0000313" key="2">
    <source>
        <dbReference type="EMBL" id="OUZ99601.1"/>
    </source>
</evidence>
<dbReference type="AlphaFoldDB" id="A0A200PN30"/>
<name>A0A200PN30_MACCD</name>
<reference evidence="2 3" key="1">
    <citation type="journal article" date="2017" name="Mol. Plant">
        <title>The Genome of Medicinal Plant Macleaya cordata Provides New Insights into Benzylisoquinoline Alkaloids Metabolism.</title>
        <authorList>
            <person name="Liu X."/>
            <person name="Liu Y."/>
            <person name="Huang P."/>
            <person name="Ma Y."/>
            <person name="Qing Z."/>
            <person name="Tang Q."/>
            <person name="Cao H."/>
            <person name="Cheng P."/>
            <person name="Zheng Y."/>
            <person name="Yuan Z."/>
            <person name="Zhou Y."/>
            <person name="Liu J."/>
            <person name="Tang Z."/>
            <person name="Zhuo Y."/>
            <person name="Zhang Y."/>
            <person name="Yu L."/>
            <person name="Huang J."/>
            <person name="Yang P."/>
            <person name="Peng Q."/>
            <person name="Zhang J."/>
            <person name="Jiang W."/>
            <person name="Zhang Z."/>
            <person name="Lin K."/>
            <person name="Ro D.K."/>
            <person name="Chen X."/>
            <person name="Xiong X."/>
            <person name="Shang Y."/>
            <person name="Huang S."/>
            <person name="Zeng J."/>
        </authorList>
    </citation>
    <scope>NUCLEOTIDE SEQUENCE [LARGE SCALE GENOMIC DNA]</scope>
    <source>
        <strain evidence="3">cv. BLH2017</strain>
        <tissue evidence="2">Root</tissue>
    </source>
</reference>
<dbReference type="Proteomes" id="UP000195402">
    <property type="component" value="Unassembled WGS sequence"/>
</dbReference>
<accession>A0A200PN30</accession>
<keyword evidence="3" id="KW-1185">Reference proteome</keyword>
<proteinExistence type="predicted"/>
<organism evidence="2 3">
    <name type="scientific">Macleaya cordata</name>
    <name type="common">Five-seeded plume-poppy</name>
    <name type="synonym">Bocconia cordata</name>
    <dbReference type="NCBI Taxonomy" id="56857"/>
    <lineage>
        <taxon>Eukaryota</taxon>
        <taxon>Viridiplantae</taxon>
        <taxon>Streptophyta</taxon>
        <taxon>Embryophyta</taxon>
        <taxon>Tracheophyta</taxon>
        <taxon>Spermatophyta</taxon>
        <taxon>Magnoliopsida</taxon>
        <taxon>Ranunculales</taxon>
        <taxon>Papaveraceae</taxon>
        <taxon>Papaveroideae</taxon>
        <taxon>Macleaya</taxon>
    </lineage>
</organism>
<gene>
    <name evidence="2" type="ORF">BVC80_9061g21</name>
</gene>
<dbReference type="InParanoid" id="A0A200PN30"/>
<feature type="compositionally biased region" description="Polar residues" evidence="1">
    <location>
        <begin position="50"/>
        <end position="62"/>
    </location>
</feature>
<evidence type="ECO:0000313" key="3">
    <source>
        <dbReference type="Proteomes" id="UP000195402"/>
    </source>
</evidence>
<dbReference type="EMBL" id="MVGT01004392">
    <property type="protein sequence ID" value="OUZ99601.1"/>
    <property type="molecule type" value="Genomic_DNA"/>
</dbReference>
<evidence type="ECO:0000256" key="1">
    <source>
        <dbReference type="SAM" id="MobiDB-lite"/>
    </source>
</evidence>
<protein>
    <submittedName>
        <fullName evidence="2">Uncharacterized protein</fullName>
    </submittedName>
</protein>
<feature type="region of interest" description="Disordered" evidence="1">
    <location>
        <begin position="41"/>
        <end position="62"/>
    </location>
</feature>
<comment type="caution">
    <text evidence="2">The sequence shown here is derived from an EMBL/GenBank/DDBJ whole genome shotgun (WGS) entry which is preliminary data.</text>
</comment>